<dbReference type="InterPro" id="IPR009057">
    <property type="entry name" value="Homeodomain-like_sf"/>
</dbReference>
<name>A0A1H0VHK5_SELRU</name>
<protein>
    <submittedName>
        <fullName evidence="6">Transcriptional regulator, RpiR family</fullName>
    </submittedName>
</protein>
<dbReference type="Pfam" id="PF01380">
    <property type="entry name" value="SIS"/>
    <property type="match status" value="1"/>
</dbReference>
<dbReference type="InterPro" id="IPR047640">
    <property type="entry name" value="RpiR-like"/>
</dbReference>
<proteinExistence type="predicted"/>
<evidence type="ECO:0000256" key="3">
    <source>
        <dbReference type="ARBA" id="ARBA00023163"/>
    </source>
</evidence>
<dbReference type="Proteomes" id="UP000182412">
    <property type="component" value="Unassembled WGS sequence"/>
</dbReference>
<reference evidence="6 7" key="1">
    <citation type="submission" date="2016-10" db="EMBL/GenBank/DDBJ databases">
        <authorList>
            <person name="de Groot N.N."/>
        </authorList>
    </citation>
    <scope>NUCLEOTIDE SEQUENCE [LARGE SCALE GENOMIC DNA]</scope>
    <source>
        <strain evidence="6 7">S137</strain>
    </source>
</reference>
<feature type="domain" description="SIS" evidence="5">
    <location>
        <begin position="108"/>
        <end position="250"/>
    </location>
</feature>
<organism evidence="6 7">
    <name type="scientific">Selenomonas ruminantium</name>
    <dbReference type="NCBI Taxonomy" id="971"/>
    <lineage>
        <taxon>Bacteria</taxon>
        <taxon>Bacillati</taxon>
        <taxon>Bacillota</taxon>
        <taxon>Negativicutes</taxon>
        <taxon>Selenomonadales</taxon>
        <taxon>Selenomonadaceae</taxon>
        <taxon>Selenomonas</taxon>
    </lineage>
</organism>
<dbReference type="RefSeq" id="WP_074573623.1">
    <property type="nucleotide sequence ID" value="NZ_FNJQ01000056.1"/>
</dbReference>
<dbReference type="CDD" id="cd05013">
    <property type="entry name" value="SIS_RpiR"/>
    <property type="match status" value="1"/>
</dbReference>
<evidence type="ECO:0000256" key="1">
    <source>
        <dbReference type="ARBA" id="ARBA00023015"/>
    </source>
</evidence>
<dbReference type="PANTHER" id="PTHR30514:SF21">
    <property type="entry name" value="RPIR-FAMILY TRANSCRIPTIONAL REGULATOR"/>
    <property type="match status" value="1"/>
</dbReference>
<evidence type="ECO:0000313" key="7">
    <source>
        <dbReference type="Proteomes" id="UP000182412"/>
    </source>
</evidence>
<dbReference type="PROSITE" id="PS51464">
    <property type="entry name" value="SIS"/>
    <property type="match status" value="1"/>
</dbReference>
<dbReference type="EMBL" id="FNJQ01000056">
    <property type="protein sequence ID" value="SDP78039.1"/>
    <property type="molecule type" value="Genomic_DNA"/>
</dbReference>
<dbReference type="Pfam" id="PF01418">
    <property type="entry name" value="HTH_6"/>
    <property type="match status" value="1"/>
</dbReference>
<sequence>MLIKIDHDFLEHLTETEKKVIGFINMNAEKISSMSISDVAEATYSSPATVSRTIKKCGISGFAELRYMITQETEVHKDSIEVNEIFNKSLMEVTQTIEQLSIETILAVVREIRQAKRIYLLSRGLTEHVADEFALKLQLQGYNVFANSDPSIMQDMTRRVKNQELVIIFSLSGKTPELLTAAENAASLGARIITITCGAPDTPLARIAHLTAYGFKHSHVSIKNVDATSRLPIYVISRIIIDYLAKQQEEEREKAAQKEAAYRREHYF</sequence>
<keyword evidence="3" id="KW-0804">Transcription</keyword>
<dbReference type="GO" id="GO:0003677">
    <property type="term" value="F:DNA binding"/>
    <property type="evidence" value="ECO:0007669"/>
    <property type="project" value="UniProtKB-KW"/>
</dbReference>
<evidence type="ECO:0000259" key="4">
    <source>
        <dbReference type="PROSITE" id="PS51071"/>
    </source>
</evidence>
<dbReference type="Gene3D" id="1.10.10.10">
    <property type="entry name" value="Winged helix-like DNA-binding domain superfamily/Winged helix DNA-binding domain"/>
    <property type="match status" value="1"/>
</dbReference>
<keyword evidence="1" id="KW-0805">Transcription regulation</keyword>
<dbReference type="InterPro" id="IPR036388">
    <property type="entry name" value="WH-like_DNA-bd_sf"/>
</dbReference>
<feature type="domain" description="HTH rpiR-type" evidence="4">
    <location>
        <begin position="1"/>
        <end position="76"/>
    </location>
</feature>
<dbReference type="InterPro" id="IPR000281">
    <property type="entry name" value="HTH_RpiR"/>
</dbReference>
<evidence type="ECO:0000256" key="2">
    <source>
        <dbReference type="ARBA" id="ARBA00023125"/>
    </source>
</evidence>
<dbReference type="InterPro" id="IPR046348">
    <property type="entry name" value="SIS_dom_sf"/>
</dbReference>
<dbReference type="InterPro" id="IPR001347">
    <property type="entry name" value="SIS_dom"/>
</dbReference>
<dbReference type="PANTHER" id="PTHR30514">
    <property type="entry name" value="GLUCOKINASE"/>
    <property type="match status" value="1"/>
</dbReference>
<dbReference type="InterPro" id="IPR035472">
    <property type="entry name" value="RpiR-like_SIS"/>
</dbReference>
<keyword evidence="2" id="KW-0238">DNA-binding</keyword>
<dbReference type="OrthoDB" id="1648815at2"/>
<dbReference type="GO" id="GO:1901135">
    <property type="term" value="P:carbohydrate derivative metabolic process"/>
    <property type="evidence" value="ECO:0007669"/>
    <property type="project" value="InterPro"/>
</dbReference>
<accession>A0A1H0VHK5</accession>
<dbReference type="GO" id="GO:0003700">
    <property type="term" value="F:DNA-binding transcription factor activity"/>
    <property type="evidence" value="ECO:0007669"/>
    <property type="project" value="InterPro"/>
</dbReference>
<dbReference type="PROSITE" id="PS51071">
    <property type="entry name" value="HTH_RPIR"/>
    <property type="match status" value="1"/>
</dbReference>
<dbReference type="SUPFAM" id="SSF46689">
    <property type="entry name" value="Homeodomain-like"/>
    <property type="match status" value="1"/>
</dbReference>
<evidence type="ECO:0000313" key="6">
    <source>
        <dbReference type="EMBL" id="SDP78039.1"/>
    </source>
</evidence>
<dbReference type="AlphaFoldDB" id="A0A1H0VHK5"/>
<gene>
    <name evidence="6" type="ORF">SAMN05216366_1569</name>
</gene>
<dbReference type="Gene3D" id="3.40.50.10490">
    <property type="entry name" value="Glucose-6-phosphate isomerase like protein, domain 1"/>
    <property type="match status" value="1"/>
</dbReference>
<dbReference type="SUPFAM" id="SSF53697">
    <property type="entry name" value="SIS domain"/>
    <property type="match status" value="1"/>
</dbReference>
<evidence type="ECO:0000259" key="5">
    <source>
        <dbReference type="PROSITE" id="PS51464"/>
    </source>
</evidence>
<dbReference type="GO" id="GO:0097367">
    <property type="term" value="F:carbohydrate derivative binding"/>
    <property type="evidence" value="ECO:0007669"/>
    <property type="project" value="InterPro"/>
</dbReference>